<comment type="caution">
    <text evidence="5">The sequence shown here is derived from an EMBL/GenBank/DDBJ whole genome shotgun (WGS) entry which is preliminary data.</text>
</comment>
<evidence type="ECO:0000259" key="4">
    <source>
        <dbReference type="PROSITE" id="PS50144"/>
    </source>
</evidence>
<dbReference type="InterPro" id="IPR045005">
    <property type="entry name" value="BPM1-6"/>
</dbReference>
<gene>
    <name evidence="5" type="primary">gb25549</name>
    <name evidence="5" type="ORF">PR202_gb25549</name>
</gene>
<dbReference type="SMART" id="SM00225">
    <property type="entry name" value="BTB"/>
    <property type="match status" value="1"/>
</dbReference>
<dbReference type="PROSITE" id="PS50144">
    <property type="entry name" value="MATH"/>
    <property type="match status" value="1"/>
</dbReference>
<dbReference type="PANTHER" id="PTHR26379:SF441">
    <property type="entry name" value="BTB DOMAIN-CONTAINING PROTEIN"/>
    <property type="match status" value="1"/>
</dbReference>
<reference evidence="5" key="1">
    <citation type="journal article" date="2018" name="DNA Res.">
        <title>Multiple hybrid de novo genome assembly of finger millet, an orphan allotetraploid crop.</title>
        <authorList>
            <person name="Hatakeyama M."/>
            <person name="Aluri S."/>
            <person name="Balachadran M.T."/>
            <person name="Sivarajan S.R."/>
            <person name="Patrignani A."/>
            <person name="Gruter S."/>
            <person name="Poveda L."/>
            <person name="Shimizu-Inatsugi R."/>
            <person name="Baeten J."/>
            <person name="Francoijs K.J."/>
            <person name="Nataraja K.N."/>
            <person name="Reddy Y.A.N."/>
            <person name="Phadnis S."/>
            <person name="Ravikumar R.L."/>
            <person name="Schlapbach R."/>
            <person name="Sreeman S.M."/>
            <person name="Shimizu K.K."/>
        </authorList>
    </citation>
    <scope>NUCLEOTIDE SEQUENCE</scope>
</reference>
<dbReference type="Gene3D" id="1.25.40.420">
    <property type="match status" value="1"/>
</dbReference>
<dbReference type="EMBL" id="BQKI01000090">
    <property type="protein sequence ID" value="GJN36667.1"/>
    <property type="molecule type" value="Genomic_DNA"/>
</dbReference>
<evidence type="ECO:0000256" key="1">
    <source>
        <dbReference type="ARBA" id="ARBA00004906"/>
    </source>
</evidence>
<comment type="pathway">
    <text evidence="1">Protein modification; protein ubiquitination.</text>
</comment>
<dbReference type="GO" id="GO:0016567">
    <property type="term" value="P:protein ubiquitination"/>
    <property type="evidence" value="ECO:0007669"/>
    <property type="project" value="InterPro"/>
</dbReference>
<protein>
    <submittedName>
        <fullName evidence="5">Uncharacterized protein</fullName>
    </submittedName>
</protein>
<sequence>MAAPHIYKPVTTTASTCALETSRGKHVFKIAGYNLYKGHGVGRFIRSSTFFVGGRGWSIRYYPDGHAGNENRPFVSVYLELMDQKQGTAEVRAVYNLGLVDQLNGTSKVLFNPVVPKAFSRASPAWGARWFIRRTELEASSTFLRDDTIVIECEISVIVTMPRRVPMWRSSSRIRLSVHVVLATRSPVFKAELCGPLRDKERQNIIVEDMQPTVFSALLHFIYTDSLPSMDDLHRGENREFVKYLLEAADRYAMDRMKIICESILCKRLDLDNVAATLALADQHQCHKLKDVCIQFIISSNGIEEMMASQGYLYLKRACPGVTVEILEKASKSSKIEYTERSLDELD</sequence>
<feature type="domain" description="BTB" evidence="3">
    <location>
        <begin position="153"/>
        <end position="231"/>
    </location>
</feature>
<name>A0AAV5FPF9_ELECO</name>
<dbReference type="InterPro" id="IPR011333">
    <property type="entry name" value="SKP1/BTB/POZ_sf"/>
</dbReference>
<dbReference type="InterPro" id="IPR002083">
    <property type="entry name" value="MATH/TRAF_dom"/>
</dbReference>
<evidence type="ECO:0000313" key="6">
    <source>
        <dbReference type="Proteomes" id="UP001054889"/>
    </source>
</evidence>
<evidence type="ECO:0000256" key="2">
    <source>
        <dbReference type="ARBA" id="ARBA00010846"/>
    </source>
</evidence>
<dbReference type="Gene3D" id="2.60.210.10">
    <property type="entry name" value="Apoptosis, Tumor Necrosis Factor Receptor Associated Protein 2, Chain A"/>
    <property type="match status" value="1"/>
</dbReference>
<dbReference type="Pfam" id="PF00651">
    <property type="entry name" value="BTB"/>
    <property type="match status" value="1"/>
</dbReference>
<dbReference type="Pfam" id="PF24570">
    <property type="entry name" value="BACK_BPM_SPOP"/>
    <property type="match status" value="1"/>
</dbReference>
<dbReference type="SUPFAM" id="SSF54695">
    <property type="entry name" value="POZ domain"/>
    <property type="match status" value="1"/>
</dbReference>
<dbReference type="InterPro" id="IPR000210">
    <property type="entry name" value="BTB/POZ_dom"/>
</dbReference>
<comment type="similarity">
    <text evidence="2">Belongs to the Tdpoz family.</text>
</comment>
<dbReference type="InterPro" id="IPR008974">
    <property type="entry name" value="TRAF-like"/>
</dbReference>
<reference evidence="5" key="2">
    <citation type="submission" date="2021-12" db="EMBL/GenBank/DDBJ databases">
        <title>Resequencing data analysis of finger millet.</title>
        <authorList>
            <person name="Hatakeyama M."/>
            <person name="Aluri S."/>
            <person name="Balachadran M.T."/>
            <person name="Sivarajan S.R."/>
            <person name="Poveda L."/>
            <person name="Shimizu-Inatsugi R."/>
            <person name="Schlapbach R."/>
            <person name="Sreeman S.M."/>
            <person name="Shimizu K.K."/>
        </authorList>
    </citation>
    <scope>NUCLEOTIDE SEQUENCE</scope>
</reference>
<dbReference type="InterPro" id="IPR056423">
    <property type="entry name" value="BACK_BPM_SPOP"/>
</dbReference>
<evidence type="ECO:0000259" key="3">
    <source>
        <dbReference type="PROSITE" id="PS50097"/>
    </source>
</evidence>
<dbReference type="PANTHER" id="PTHR26379">
    <property type="entry name" value="BTB/POZ AND MATH DOMAIN-CONTAINING PROTEIN 1"/>
    <property type="match status" value="1"/>
</dbReference>
<dbReference type="Pfam" id="PF22486">
    <property type="entry name" value="MATH_2"/>
    <property type="match status" value="1"/>
</dbReference>
<evidence type="ECO:0000313" key="5">
    <source>
        <dbReference type="EMBL" id="GJN36667.1"/>
    </source>
</evidence>
<keyword evidence="6" id="KW-1185">Reference proteome</keyword>
<accession>A0AAV5FPF9</accession>
<feature type="domain" description="MATH" evidence="4">
    <location>
        <begin position="23"/>
        <end position="155"/>
    </location>
</feature>
<dbReference type="Gene3D" id="3.30.710.10">
    <property type="entry name" value="Potassium Channel Kv1.1, Chain A"/>
    <property type="match status" value="1"/>
</dbReference>
<dbReference type="CDD" id="cd00121">
    <property type="entry name" value="MATH"/>
    <property type="match status" value="1"/>
</dbReference>
<proteinExistence type="inferred from homology"/>
<dbReference type="Proteomes" id="UP001054889">
    <property type="component" value="Unassembled WGS sequence"/>
</dbReference>
<organism evidence="5 6">
    <name type="scientific">Eleusine coracana subsp. coracana</name>
    <dbReference type="NCBI Taxonomy" id="191504"/>
    <lineage>
        <taxon>Eukaryota</taxon>
        <taxon>Viridiplantae</taxon>
        <taxon>Streptophyta</taxon>
        <taxon>Embryophyta</taxon>
        <taxon>Tracheophyta</taxon>
        <taxon>Spermatophyta</taxon>
        <taxon>Magnoliopsida</taxon>
        <taxon>Liliopsida</taxon>
        <taxon>Poales</taxon>
        <taxon>Poaceae</taxon>
        <taxon>PACMAD clade</taxon>
        <taxon>Chloridoideae</taxon>
        <taxon>Cynodonteae</taxon>
        <taxon>Eleusininae</taxon>
        <taxon>Eleusine</taxon>
    </lineage>
</organism>
<dbReference type="AlphaFoldDB" id="A0AAV5FPF9"/>
<dbReference type="SUPFAM" id="SSF49599">
    <property type="entry name" value="TRAF domain-like"/>
    <property type="match status" value="1"/>
</dbReference>
<dbReference type="PROSITE" id="PS50097">
    <property type="entry name" value="BTB"/>
    <property type="match status" value="1"/>
</dbReference>